<comment type="caution">
    <text evidence="1">The sequence shown here is derived from an EMBL/GenBank/DDBJ whole genome shotgun (WGS) entry which is preliminary data.</text>
</comment>
<dbReference type="Proteomes" id="UP001281761">
    <property type="component" value="Unassembled WGS sequence"/>
</dbReference>
<accession>A0ABQ9YDV1</accession>
<sequence>MSHARPFRGTIHITMFGEEFSKLVAIWSRSTKNSGGPPKLTLLTRLANSPELALTIDMTGTRPLYPGYSG</sequence>
<gene>
    <name evidence="1" type="ORF">BLNAU_3001</name>
</gene>
<name>A0ABQ9YDV1_9EUKA</name>
<keyword evidence="2" id="KW-1185">Reference proteome</keyword>
<reference evidence="1 2" key="1">
    <citation type="journal article" date="2022" name="bioRxiv">
        <title>Genomics of Preaxostyla Flagellates Illuminates Evolutionary Transitions and the Path Towards Mitochondrial Loss.</title>
        <authorList>
            <person name="Novak L.V.F."/>
            <person name="Treitli S.C."/>
            <person name="Pyrih J."/>
            <person name="Halakuc P."/>
            <person name="Pipaliya S.V."/>
            <person name="Vacek V."/>
            <person name="Brzon O."/>
            <person name="Soukal P."/>
            <person name="Eme L."/>
            <person name="Dacks J.B."/>
            <person name="Karnkowska A."/>
            <person name="Elias M."/>
            <person name="Hampl V."/>
        </authorList>
    </citation>
    <scope>NUCLEOTIDE SEQUENCE [LARGE SCALE GENOMIC DNA]</scope>
    <source>
        <strain evidence="1">NAU3</strain>
        <tissue evidence="1">Gut</tissue>
    </source>
</reference>
<protein>
    <submittedName>
        <fullName evidence="1">Uncharacterized protein</fullName>
    </submittedName>
</protein>
<dbReference type="EMBL" id="JARBJD010000013">
    <property type="protein sequence ID" value="KAK2961945.1"/>
    <property type="molecule type" value="Genomic_DNA"/>
</dbReference>
<evidence type="ECO:0000313" key="1">
    <source>
        <dbReference type="EMBL" id="KAK2961945.1"/>
    </source>
</evidence>
<organism evidence="1 2">
    <name type="scientific">Blattamonas nauphoetae</name>
    <dbReference type="NCBI Taxonomy" id="2049346"/>
    <lineage>
        <taxon>Eukaryota</taxon>
        <taxon>Metamonada</taxon>
        <taxon>Preaxostyla</taxon>
        <taxon>Oxymonadida</taxon>
        <taxon>Blattamonas</taxon>
    </lineage>
</organism>
<proteinExistence type="predicted"/>
<evidence type="ECO:0000313" key="2">
    <source>
        <dbReference type="Proteomes" id="UP001281761"/>
    </source>
</evidence>